<feature type="region of interest" description="Disordered" evidence="1">
    <location>
        <begin position="37"/>
        <end position="90"/>
    </location>
</feature>
<dbReference type="EMBL" id="JANEYG010000098">
    <property type="protein sequence ID" value="KAJ8913268.1"/>
    <property type="molecule type" value="Genomic_DNA"/>
</dbReference>
<name>A0AAV8VGF0_9CUCU</name>
<evidence type="ECO:0000313" key="2">
    <source>
        <dbReference type="EMBL" id="KAJ8913268.1"/>
    </source>
</evidence>
<accession>A0AAV8VGF0</accession>
<comment type="caution">
    <text evidence="2">The sequence shown here is derived from an EMBL/GenBank/DDBJ whole genome shotgun (WGS) entry which is preliminary data.</text>
</comment>
<organism evidence="2 3">
    <name type="scientific">Exocentrus adspersus</name>
    <dbReference type="NCBI Taxonomy" id="1586481"/>
    <lineage>
        <taxon>Eukaryota</taxon>
        <taxon>Metazoa</taxon>
        <taxon>Ecdysozoa</taxon>
        <taxon>Arthropoda</taxon>
        <taxon>Hexapoda</taxon>
        <taxon>Insecta</taxon>
        <taxon>Pterygota</taxon>
        <taxon>Neoptera</taxon>
        <taxon>Endopterygota</taxon>
        <taxon>Coleoptera</taxon>
        <taxon>Polyphaga</taxon>
        <taxon>Cucujiformia</taxon>
        <taxon>Chrysomeloidea</taxon>
        <taxon>Cerambycidae</taxon>
        <taxon>Lamiinae</taxon>
        <taxon>Acanthocinini</taxon>
        <taxon>Exocentrus</taxon>
    </lineage>
</organism>
<reference evidence="2 3" key="1">
    <citation type="journal article" date="2023" name="Insect Mol. Biol.">
        <title>Genome sequencing provides insights into the evolution of gene families encoding plant cell wall-degrading enzymes in longhorned beetles.</title>
        <authorList>
            <person name="Shin N.R."/>
            <person name="Okamura Y."/>
            <person name="Kirsch R."/>
            <person name="Pauchet Y."/>
        </authorList>
    </citation>
    <scope>NUCLEOTIDE SEQUENCE [LARGE SCALE GENOMIC DNA]</scope>
    <source>
        <strain evidence="2">EAD_L_NR</strain>
    </source>
</reference>
<keyword evidence="3" id="KW-1185">Reference proteome</keyword>
<evidence type="ECO:0000256" key="1">
    <source>
        <dbReference type="SAM" id="MobiDB-lite"/>
    </source>
</evidence>
<gene>
    <name evidence="2" type="ORF">NQ315_012886</name>
</gene>
<protein>
    <submittedName>
        <fullName evidence="2">Uncharacterized protein</fullName>
    </submittedName>
</protein>
<proteinExistence type="predicted"/>
<dbReference type="AlphaFoldDB" id="A0AAV8VGF0"/>
<evidence type="ECO:0000313" key="3">
    <source>
        <dbReference type="Proteomes" id="UP001159042"/>
    </source>
</evidence>
<dbReference type="Proteomes" id="UP001159042">
    <property type="component" value="Unassembled WGS sequence"/>
</dbReference>
<sequence>MCIPRLKSELLFTEKFYILRRVAPSDIIFEANSVKVPAKTSENSDKKNEIKTTPNQAPNMTDVNSGKNVNINKRKTTDPNRKKNPITRNLGGKITTSEVANAVLQTEHQLKLDKYINIMRTKRYIHTSASEDRQSEPVNEVWKKVTNRKKRSTIIGSNKESSIKGVPKYMFLHVYRIDPNITCDDLLRMLATNIPEVTCEALTPKYPGCQSTILMQQTMSRIQPVHDSLFLYPYTEGELLSLLTSRLKGKHSTGFDEMPPFLIKKFRNLKYVLNQDQLLMLYYAQVESTLRYGICFWGASAYLESVFIAQKRIVRIIANI</sequence>
<feature type="compositionally biased region" description="Polar residues" evidence="1">
    <location>
        <begin position="51"/>
        <end position="71"/>
    </location>
</feature>